<dbReference type="GO" id="GO:0035269">
    <property type="term" value="P:protein O-linked glycosylation via mannose"/>
    <property type="evidence" value="ECO:0007669"/>
    <property type="project" value="TreeGrafter"/>
</dbReference>
<dbReference type="GO" id="GO:0000030">
    <property type="term" value="F:mannosyltransferase activity"/>
    <property type="evidence" value="ECO:0007669"/>
    <property type="project" value="TreeGrafter"/>
</dbReference>
<comment type="caution">
    <text evidence="2">The sequence shown here is derived from an EMBL/GenBank/DDBJ whole genome shotgun (WGS) entry which is preliminary data.</text>
</comment>
<dbReference type="OrthoDB" id="66906at2759"/>
<dbReference type="GO" id="GO:0005783">
    <property type="term" value="C:endoplasmic reticulum"/>
    <property type="evidence" value="ECO:0007669"/>
    <property type="project" value="TreeGrafter"/>
</dbReference>
<proteinExistence type="predicted"/>
<evidence type="ECO:0000313" key="3">
    <source>
        <dbReference type="Proteomes" id="UP000499080"/>
    </source>
</evidence>
<dbReference type="PANTHER" id="PTHR44395">
    <property type="match status" value="1"/>
</dbReference>
<organism evidence="2 3">
    <name type="scientific">Araneus ventricosus</name>
    <name type="common">Orbweaver spider</name>
    <name type="synonym">Epeira ventricosa</name>
    <dbReference type="NCBI Taxonomy" id="182803"/>
    <lineage>
        <taxon>Eukaryota</taxon>
        <taxon>Metazoa</taxon>
        <taxon>Ecdysozoa</taxon>
        <taxon>Arthropoda</taxon>
        <taxon>Chelicerata</taxon>
        <taxon>Arachnida</taxon>
        <taxon>Araneae</taxon>
        <taxon>Araneomorphae</taxon>
        <taxon>Entelegynae</taxon>
        <taxon>Araneoidea</taxon>
        <taxon>Araneidae</taxon>
        <taxon>Araneus</taxon>
    </lineage>
</organism>
<sequence>MYEEAERAFRKAKDLLPRPPFGEGYEARVAPSHLNVFLNLANLISRNGTRLEEADKVRNPKSLSREFIQNTHCKVAVGFKSSERLDDNILRCPRFGGVGNLRGHPQQRNSAENNGHKLEPNNTVFQGELAAL</sequence>
<dbReference type="EMBL" id="BGPR01018014">
    <property type="protein sequence ID" value="GBN78024.1"/>
    <property type="molecule type" value="Genomic_DNA"/>
</dbReference>
<evidence type="ECO:0000313" key="2">
    <source>
        <dbReference type="EMBL" id="GBN78024.1"/>
    </source>
</evidence>
<keyword evidence="3" id="KW-1185">Reference proteome</keyword>
<dbReference type="Proteomes" id="UP000499080">
    <property type="component" value="Unassembled WGS sequence"/>
</dbReference>
<feature type="region of interest" description="Disordered" evidence="1">
    <location>
        <begin position="100"/>
        <end position="121"/>
    </location>
</feature>
<name>A0A4Y2RQD4_ARAVE</name>
<reference evidence="2 3" key="1">
    <citation type="journal article" date="2019" name="Sci. Rep.">
        <title>Orb-weaving spider Araneus ventricosus genome elucidates the spidroin gene catalogue.</title>
        <authorList>
            <person name="Kono N."/>
            <person name="Nakamura H."/>
            <person name="Ohtoshi R."/>
            <person name="Moran D.A.P."/>
            <person name="Shinohara A."/>
            <person name="Yoshida Y."/>
            <person name="Fujiwara M."/>
            <person name="Mori M."/>
            <person name="Tomita M."/>
            <person name="Arakawa K."/>
        </authorList>
    </citation>
    <scope>NUCLEOTIDE SEQUENCE [LARGE SCALE GENOMIC DNA]</scope>
</reference>
<dbReference type="AlphaFoldDB" id="A0A4Y2RQD4"/>
<evidence type="ECO:0000256" key="1">
    <source>
        <dbReference type="SAM" id="MobiDB-lite"/>
    </source>
</evidence>
<accession>A0A4Y2RQD4</accession>
<dbReference type="PANTHER" id="PTHR44395:SF1">
    <property type="entry name" value="PROTEIN O-MANNOSYL-TRANSFERASE TMTC3"/>
    <property type="match status" value="1"/>
</dbReference>
<protein>
    <submittedName>
        <fullName evidence="2">Uncharacterized protein</fullName>
    </submittedName>
</protein>
<gene>
    <name evidence="2" type="ORF">AVEN_249595_1</name>
</gene>